<proteinExistence type="predicted"/>
<evidence type="ECO:0000313" key="3">
    <source>
        <dbReference type="Proteomes" id="UP000076078"/>
    </source>
</evidence>
<dbReference type="Proteomes" id="UP000076078">
    <property type="component" value="Unassembled WGS sequence"/>
</dbReference>
<dbReference type="STRING" id="361077.A0A151ZHX2"/>
<dbReference type="OrthoDB" id="23836at2759"/>
<dbReference type="AlphaFoldDB" id="A0A151ZHX2"/>
<comment type="caution">
    <text evidence="2">The sequence shown here is derived from an EMBL/GenBank/DDBJ whole genome shotgun (WGS) entry which is preliminary data.</text>
</comment>
<dbReference type="InParanoid" id="A0A151ZHX2"/>
<accession>A0A151ZHX2</accession>
<evidence type="ECO:0000313" key="2">
    <source>
        <dbReference type="EMBL" id="KYQ93499.1"/>
    </source>
</evidence>
<protein>
    <submittedName>
        <fullName evidence="2">Uncharacterized protein</fullName>
    </submittedName>
</protein>
<reference evidence="2 3" key="1">
    <citation type="submission" date="2015-12" db="EMBL/GenBank/DDBJ databases">
        <title>Dictyostelia acquired genes for synthesis and detection of signals that induce cell-type specialization by lateral gene transfer from prokaryotes.</title>
        <authorList>
            <person name="Gloeckner G."/>
            <person name="Schaap P."/>
        </authorList>
    </citation>
    <scope>NUCLEOTIDE SEQUENCE [LARGE SCALE GENOMIC DNA]</scope>
    <source>
        <strain evidence="2 3">TK</strain>
    </source>
</reference>
<dbReference type="EMBL" id="LODT01000028">
    <property type="protein sequence ID" value="KYQ93499.1"/>
    <property type="molecule type" value="Genomic_DNA"/>
</dbReference>
<keyword evidence="1" id="KW-0732">Signal</keyword>
<dbReference type="PANTHER" id="PTHR33459">
    <property type="entry name" value="DD-GDCA PROTEIN"/>
    <property type="match status" value="1"/>
</dbReference>
<name>A0A151ZHX2_TIELA</name>
<sequence length="272" mass="31427">MLKIFIIFFLINFISFSVSILRCNIKNTVDEPLITLEKEIEGTLCDPTLEGTCIDNDKYFCKLNTSNSLYSCFYKHYKLAGESCNNHFDCLHQQCENGVCFQPTYPQCYSSLFCKSNEVCKHLSYGKMCVPYDPNSCDYFVDCKPSHTCLNNTCVPKFSQKVNSSCSRDTDCDLSDSLYCEDFKCKKFIPTLNRDCRVFPCLNSRETCVCDQNEETGICTPSFNFNQECKDAEEQLDQCLEKFNCVHTTRTTRCYLLFCEKFVTKRDFACIV</sequence>
<dbReference type="InterPro" id="IPR052326">
    <property type="entry name" value="Diff-Dev_Assoc_Protein"/>
</dbReference>
<dbReference type="OMA" id="AYINGNC"/>
<keyword evidence="3" id="KW-1185">Reference proteome</keyword>
<feature type="chain" id="PRO_5007593319" evidence="1">
    <location>
        <begin position="20"/>
        <end position="272"/>
    </location>
</feature>
<feature type="signal peptide" evidence="1">
    <location>
        <begin position="1"/>
        <end position="19"/>
    </location>
</feature>
<gene>
    <name evidence="2" type="ORF">DLAC_06195</name>
</gene>
<dbReference type="PANTHER" id="PTHR33459:SF11">
    <property type="entry name" value="DIFFERENTIATION-ASSOCIATED PROTEIN 1"/>
    <property type="match status" value="1"/>
</dbReference>
<organism evidence="2 3">
    <name type="scientific">Tieghemostelium lacteum</name>
    <name type="common">Slime mold</name>
    <name type="synonym">Dictyostelium lacteum</name>
    <dbReference type="NCBI Taxonomy" id="361077"/>
    <lineage>
        <taxon>Eukaryota</taxon>
        <taxon>Amoebozoa</taxon>
        <taxon>Evosea</taxon>
        <taxon>Eumycetozoa</taxon>
        <taxon>Dictyostelia</taxon>
        <taxon>Dictyosteliales</taxon>
        <taxon>Raperosteliaceae</taxon>
        <taxon>Tieghemostelium</taxon>
    </lineage>
</organism>
<evidence type="ECO:0000256" key="1">
    <source>
        <dbReference type="SAM" id="SignalP"/>
    </source>
</evidence>